<proteinExistence type="predicted"/>
<gene>
    <name evidence="2" type="ORF">CSSPJE1EN1_LOCUS29659</name>
</gene>
<evidence type="ECO:0000313" key="3">
    <source>
        <dbReference type="Proteomes" id="UP001497444"/>
    </source>
</evidence>
<accession>A0ABP0VK24</accession>
<organism evidence="2 3">
    <name type="scientific">Sphagnum jensenii</name>
    <dbReference type="NCBI Taxonomy" id="128206"/>
    <lineage>
        <taxon>Eukaryota</taxon>
        <taxon>Viridiplantae</taxon>
        <taxon>Streptophyta</taxon>
        <taxon>Embryophyta</taxon>
        <taxon>Bryophyta</taxon>
        <taxon>Sphagnophytina</taxon>
        <taxon>Sphagnopsida</taxon>
        <taxon>Sphagnales</taxon>
        <taxon>Sphagnaceae</taxon>
        <taxon>Sphagnum</taxon>
    </lineage>
</organism>
<keyword evidence="1" id="KW-0732">Signal</keyword>
<dbReference type="Proteomes" id="UP001497444">
    <property type="component" value="Unassembled WGS sequence"/>
</dbReference>
<evidence type="ECO:0008006" key="4">
    <source>
        <dbReference type="Google" id="ProtNLM"/>
    </source>
</evidence>
<keyword evidence="3" id="KW-1185">Reference proteome</keyword>
<name>A0ABP0VK24_9BRYO</name>
<protein>
    <recommendedName>
        <fullName evidence="4">Secreted protein</fullName>
    </recommendedName>
</protein>
<sequence length="115" mass="12308">MKLTKLMMAIALVASSLFANASSSDFQLSSVECTQLNPDHVLLTCKMSDKTELSSDLVNYDVKNSEGVTISSGYGTNVFVDSKKLASEEEYTIVVYAIVNGTAVSQSVTRKAAAK</sequence>
<comment type="caution">
    <text evidence="2">The sequence shown here is derived from an EMBL/GenBank/DDBJ whole genome shotgun (WGS) entry which is preliminary data.</text>
</comment>
<dbReference type="EMBL" id="CAXAQS010001004">
    <property type="protein sequence ID" value="CAK9254281.1"/>
    <property type="molecule type" value="Genomic_DNA"/>
</dbReference>
<feature type="chain" id="PRO_5045988449" description="Secreted protein" evidence="1">
    <location>
        <begin position="24"/>
        <end position="115"/>
    </location>
</feature>
<evidence type="ECO:0000313" key="2">
    <source>
        <dbReference type="EMBL" id="CAK9254281.1"/>
    </source>
</evidence>
<feature type="signal peptide" evidence="1">
    <location>
        <begin position="1"/>
        <end position="23"/>
    </location>
</feature>
<evidence type="ECO:0000256" key="1">
    <source>
        <dbReference type="SAM" id="SignalP"/>
    </source>
</evidence>
<reference evidence="2" key="1">
    <citation type="submission" date="2024-02" db="EMBL/GenBank/DDBJ databases">
        <authorList>
            <consortium name="ELIXIR-Norway"/>
            <consortium name="Elixir Norway"/>
        </authorList>
    </citation>
    <scope>NUCLEOTIDE SEQUENCE</scope>
</reference>